<comment type="caution">
    <text evidence="2">The sequence shown here is derived from an EMBL/GenBank/DDBJ whole genome shotgun (WGS) entry which is preliminary data.</text>
</comment>
<feature type="region of interest" description="Disordered" evidence="1">
    <location>
        <begin position="1"/>
        <end position="38"/>
    </location>
</feature>
<protein>
    <submittedName>
        <fullName evidence="2">Uncharacterized protein</fullName>
    </submittedName>
</protein>
<evidence type="ECO:0000313" key="3">
    <source>
        <dbReference type="Proteomes" id="UP000829196"/>
    </source>
</evidence>
<keyword evidence="3" id="KW-1185">Reference proteome</keyword>
<dbReference type="AlphaFoldDB" id="A0A8T3BBW5"/>
<name>A0A8T3BBW5_DENNO</name>
<accession>A0A8T3BBW5</accession>
<gene>
    <name evidence="2" type="ORF">KFK09_011143</name>
</gene>
<dbReference type="EMBL" id="JAGYWB010000009">
    <property type="protein sequence ID" value="KAI0510539.1"/>
    <property type="molecule type" value="Genomic_DNA"/>
</dbReference>
<sequence>MCLPGVDVKVEGDDDDGEDGKEDEGVDEDGLSVGPHAAELCHSVVARKLEEEPRRKQNE</sequence>
<organism evidence="2 3">
    <name type="scientific">Dendrobium nobile</name>
    <name type="common">Orchid</name>
    <dbReference type="NCBI Taxonomy" id="94219"/>
    <lineage>
        <taxon>Eukaryota</taxon>
        <taxon>Viridiplantae</taxon>
        <taxon>Streptophyta</taxon>
        <taxon>Embryophyta</taxon>
        <taxon>Tracheophyta</taxon>
        <taxon>Spermatophyta</taxon>
        <taxon>Magnoliopsida</taxon>
        <taxon>Liliopsida</taxon>
        <taxon>Asparagales</taxon>
        <taxon>Orchidaceae</taxon>
        <taxon>Epidendroideae</taxon>
        <taxon>Malaxideae</taxon>
        <taxon>Dendrobiinae</taxon>
        <taxon>Dendrobium</taxon>
    </lineage>
</organism>
<feature type="compositionally biased region" description="Acidic residues" evidence="1">
    <location>
        <begin position="12"/>
        <end position="30"/>
    </location>
</feature>
<reference evidence="2" key="1">
    <citation type="journal article" date="2022" name="Front. Genet.">
        <title>Chromosome-Scale Assembly of the Dendrobium nobile Genome Provides Insights Into the Molecular Mechanism of the Biosynthesis of the Medicinal Active Ingredient of Dendrobium.</title>
        <authorList>
            <person name="Xu Q."/>
            <person name="Niu S.-C."/>
            <person name="Li K.-L."/>
            <person name="Zheng P.-J."/>
            <person name="Zhang X.-J."/>
            <person name="Jia Y."/>
            <person name="Liu Y."/>
            <person name="Niu Y.-X."/>
            <person name="Yu L.-H."/>
            <person name="Chen D.-F."/>
            <person name="Zhang G.-Q."/>
        </authorList>
    </citation>
    <scope>NUCLEOTIDE SEQUENCE</scope>
    <source>
        <tissue evidence="2">Leaf</tissue>
    </source>
</reference>
<evidence type="ECO:0000313" key="2">
    <source>
        <dbReference type="EMBL" id="KAI0510539.1"/>
    </source>
</evidence>
<dbReference type="Proteomes" id="UP000829196">
    <property type="component" value="Unassembled WGS sequence"/>
</dbReference>
<proteinExistence type="predicted"/>
<evidence type="ECO:0000256" key="1">
    <source>
        <dbReference type="SAM" id="MobiDB-lite"/>
    </source>
</evidence>